<dbReference type="EMBL" id="JACBZI010000001">
    <property type="protein sequence ID" value="NYI08568.1"/>
    <property type="molecule type" value="Genomic_DNA"/>
</dbReference>
<protein>
    <submittedName>
        <fullName evidence="3">Pilus assembly protein CpaF</fullName>
    </submittedName>
</protein>
<dbReference type="Pfam" id="PF00437">
    <property type="entry name" value="T2SSE"/>
    <property type="match status" value="1"/>
</dbReference>
<evidence type="ECO:0000313" key="3">
    <source>
        <dbReference type="EMBL" id="NYI08568.1"/>
    </source>
</evidence>
<gene>
    <name evidence="3" type="ORF">BKA05_000083</name>
</gene>
<keyword evidence="4" id="KW-1185">Reference proteome</keyword>
<name>A0A7Y9YAC4_9ACTN</name>
<dbReference type="AlphaFoldDB" id="A0A7Y9YAC4"/>
<reference evidence="3 4" key="1">
    <citation type="submission" date="2020-07" db="EMBL/GenBank/DDBJ databases">
        <title>Sequencing the genomes of 1000 actinobacteria strains.</title>
        <authorList>
            <person name="Klenk H.-P."/>
        </authorList>
    </citation>
    <scope>NUCLEOTIDE SEQUENCE [LARGE SCALE GENOMIC DNA]</scope>
    <source>
        <strain evidence="3 4">DSM 18248</strain>
    </source>
</reference>
<comment type="similarity">
    <text evidence="1">Belongs to the GSP E family.</text>
</comment>
<dbReference type="InterPro" id="IPR001482">
    <property type="entry name" value="T2SS/T4SS_dom"/>
</dbReference>
<evidence type="ECO:0000313" key="4">
    <source>
        <dbReference type="Proteomes" id="UP000537326"/>
    </source>
</evidence>
<dbReference type="Proteomes" id="UP000537326">
    <property type="component" value="Unassembled WGS sequence"/>
</dbReference>
<feature type="domain" description="Bacterial type II secretion system protein E" evidence="2">
    <location>
        <begin position="10"/>
        <end position="77"/>
    </location>
</feature>
<organism evidence="3 4">
    <name type="scientific">Nocardioides marinus</name>
    <dbReference type="NCBI Taxonomy" id="374514"/>
    <lineage>
        <taxon>Bacteria</taxon>
        <taxon>Bacillati</taxon>
        <taxon>Actinomycetota</taxon>
        <taxon>Actinomycetes</taxon>
        <taxon>Propionibacteriales</taxon>
        <taxon>Nocardioidaceae</taxon>
        <taxon>Nocardioides</taxon>
    </lineage>
</organism>
<dbReference type="Gene3D" id="3.40.50.300">
    <property type="entry name" value="P-loop containing nucleotide triphosphate hydrolases"/>
    <property type="match status" value="1"/>
</dbReference>
<dbReference type="RefSeq" id="WP_343045453.1">
    <property type="nucleotide sequence ID" value="NZ_BAAAPP010000002.1"/>
</dbReference>
<evidence type="ECO:0000259" key="2">
    <source>
        <dbReference type="Pfam" id="PF00437"/>
    </source>
</evidence>
<proteinExistence type="inferred from homology"/>
<dbReference type="InterPro" id="IPR027417">
    <property type="entry name" value="P-loop_NTPase"/>
</dbReference>
<accession>A0A7Y9YAC4</accession>
<evidence type="ECO:0000256" key="1">
    <source>
        <dbReference type="ARBA" id="ARBA00006611"/>
    </source>
</evidence>
<sequence>MGNSRRNPQEVRGAEVVELLAALNTGHEGGCGTLHANAAADVPARVEALALAAGLDRAAAHSQLAAGVEAVLHLRRHRDGTRRVAELAVPSRDRDGTVRMLSAVRVEHGALVPGPGEDQLADVLARA</sequence>
<comment type="caution">
    <text evidence="3">The sequence shown here is derived from an EMBL/GenBank/DDBJ whole genome shotgun (WGS) entry which is preliminary data.</text>
</comment>